<dbReference type="AlphaFoldDB" id="A0A940WZ68"/>
<evidence type="ECO:0000313" key="3">
    <source>
        <dbReference type="Proteomes" id="UP000678228"/>
    </source>
</evidence>
<name>A0A940WZ68_9BACI</name>
<dbReference type="RefSeq" id="WP_210596967.1">
    <property type="nucleotide sequence ID" value="NZ_JAGKSQ010000003.1"/>
</dbReference>
<comment type="caution">
    <text evidence="2">The sequence shown here is derived from an EMBL/GenBank/DDBJ whole genome shotgun (WGS) entry which is preliminary data.</text>
</comment>
<dbReference type="EMBL" id="JAGKSQ010000003">
    <property type="protein sequence ID" value="MBP3951276.1"/>
    <property type="molecule type" value="Genomic_DNA"/>
</dbReference>
<dbReference type="InterPro" id="IPR025571">
    <property type="entry name" value="YqfQ"/>
</dbReference>
<reference evidence="2" key="1">
    <citation type="submission" date="2021-03" db="EMBL/GenBank/DDBJ databases">
        <title>Bacillus suaedae sp. nov., isolated from Suaeda aralocaspica.</title>
        <authorList>
            <person name="Lei R.F.R."/>
        </authorList>
    </citation>
    <scope>NUCLEOTIDE SEQUENCE</scope>
    <source>
        <strain evidence="2">YZJH907-2</strain>
    </source>
</reference>
<dbReference type="Pfam" id="PF14181">
    <property type="entry name" value="YqfQ"/>
    <property type="match status" value="1"/>
</dbReference>
<dbReference type="Proteomes" id="UP000678228">
    <property type="component" value="Unassembled WGS sequence"/>
</dbReference>
<evidence type="ECO:0008006" key="4">
    <source>
        <dbReference type="Google" id="ProtNLM"/>
    </source>
</evidence>
<evidence type="ECO:0000256" key="1">
    <source>
        <dbReference type="SAM" id="MobiDB-lite"/>
    </source>
</evidence>
<accession>A0A940WZ68</accession>
<proteinExistence type="predicted"/>
<sequence length="196" mass="20514">MYQFGPPFGSIPMQSAMTGGMFSPSSPFTSATGPLSTGLSNMPGGVGGAARGGGLLARLFGRGAAQSAGSSLLGGGLQSAAASGGMNFSSMLTNAQKVVGLTQQVMPMVHQYGPLIRNMPMIWKIMRSNNSSDVEETPLSGEEIQPTTTQDSSIDEIQFSNNMDSEQPNFADVSSTQKKIFKPKTVEGIPLPKLYI</sequence>
<keyword evidence="3" id="KW-1185">Reference proteome</keyword>
<protein>
    <recommendedName>
        <fullName evidence="4">YqfQ-like protein</fullName>
    </recommendedName>
</protein>
<evidence type="ECO:0000313" key="2">
    <source>
        <dbReference type="EMBL" id="MBP3951276.1"/>
    </source>
</evidence>
<gene>
    <name evidence="2" type="ORF">J7W16_09035</name>
</gene>
<feature type="region of interest" description="Disordered" evidence="1">
    <location>
        <begin position="132"/>
        <end position="152"/>
    </location>
</feature>
<organism evidence="2 3">
    <name type="scientific">Halalkalibacter suaedae</name>
    <dbReference type="NCBI Taxonomy" id="2822140"/>
    <lineage>
        <taxon>Bacteria</taxon>
        <taxon>Bacillati</taxon>
        <taxon>Bacillota</taxon>
        <taxon>Bacilli</taxon>
        <taxon>Bacillales</taxon>
        <taxon>Bacillaceae</taxon>
        <taxon>Halalkalibacter</taxon>
    </lineage>
</organism>